<sequence>MEIERNKKMNLGEIKALKESLKVTKDGIAEELKDLRMQQATKEAEVVEIQRQISDKSDQTLLIDQEIADLETAERIMLTTAPAAMAD</sequence>
<protein>
    <submittedName>
        <fullName evidence="2">Uncharacterized protein</fullName>
    </submittedName>
</protein>
<feature type="coiled-coil region" evidence="1">
    <location>
        <begin position="18"/>
        <end position="52"/>
    </location>
</feature>
<name>A0AA50ACG8_9VIRU</name>
<proteinExistence type="predicted"/>
<evidence type="ECO:0000256" key="1">
    <source>
        <dbReference type="SAM" id="Coils"/>
    </source>
</evidence>
<reference evidence="2" key="1">
    <citation type="submission" date="2023-04" db="EMBL/GenBank/DDBJ databases">
        <title>The human skin virome in hidradenitis suppurativa patients.</title>
        <authorList>
            <person name="Jansen D."/>
        </authorList>
    </citation>
    <scope>NUCLEOTIDE SEQUENCE</scope>
    <source>
        <strain evidence="2">VC3_JansenPhageG</strain>
    </source>
</reference>
<accession>A0AA50ACG8</accession>
<dbReference type="EMBL" id="OQ890317">
    <property type="protein sequence ID" value="WLJ25836.1"/>
    <property type="molecule type" value="Genomic_DNA"/>
</dbReference>
<organism evidence="2">
    <name type="scientific">Firmicutes phage HS10</name>
    <dbReference type="NCBI Taxonomy" id="3056392"/>
    <lineage>
        <taxon>Viruses</taxon>
    </lineage>
</organism>
<evidence type="ECO:0000313" key="2">
    <source>
        <dbReference type="EMBL" id="WLJ25836.1"/>
    </source>
</evidence>
<keyword evidence="1" id="KW-0175">Coiled coil</keyword>